<accession>A0A2W5WVD5</accession>
<dbReference type="EMBL" id="QKWH01000001">
    <property type="protein sequence ID" value="PZR55257.1"/>
    <property type="molecule type" value="Genomic_DNA"/>
</dbReference>
<comment type="caution">
    <text evidence="1">The sequence shown here is derived from an EMBL/GenBank/DDBJ whole genome shotgun (WGS) entry which is preliminary data.</text>
</comment>
<dbReference type="Proteomes" id="UP000248783">
    <property type="component" value="Unassembled WGS sequence"/>
</dbReference>
<gene>
    <name evidence="1" type="ORF">DNL40_02480</name>
</gene>
<organism evidence="1 2">
    <name type="scientific">Xylanimonas oleitrophica</name>
    <dbReference type="NCBI Taxonomy" id="2607479"/>
    <lineage>
        <taxon>Bacteria</taxon>
        <taxon>Bacillati</taxon>
        <taxon>Actinomycetota</taxon>
        <taxon>Actinomycetes</taxon>
        <taxon>Micrococcales</taxon>
        <taxon>Promicromonosporaceae</taxon>
        <taxon>Xylanimonas</taxon>
    </lineage>
</organism>
<protein>
    <submittedName>
        <fullName evidence="1">Uncharacterized protein</fullName>
    </submittedName>
</protein>
<evidence type="ECO:0000313" key="1">
    <source>
        <dbReference type="EMBL" id="PZR55257.1"/>
    </source>
</evidence>
<reference evidence="1 2" key="1">
    <citation type="submission" date="2018-06" db="EMBL/GenBank/DDBJ databases">
        <title>Whole genome sequencing of a novel hydrocarbon degrading bacterial strain, PW21 isolated from oil contaminated produced water sample.</title>
        <authorList>
            <person name="Nagkirti P."/>
            <person name="Shaikh A."/>
            <person name="Gowdaman V."/>
            <person name="Engineer A.E."/>
            <person name="Dagar S."/>
            <person name="Dhakephalkar P.K."/>
        </authorList>
    </citation>
    <scope>NUCLEOTIDE SEQUENCE [LARGE SCALE GENOMIC DNA]</scope>
    <source>
        <strain evidence="1 2">PW21</strain>
    </source>
</reference>
<evidence type="ECO:0000313" key="2">
    <source>
        <dbReference type="Proteomes" id="UP000248783"/>
    </source>
</evidence>
<dbReference type="RefSeq" id="WP_111249621.1">
    <property type="nucleotide sequence ID" value="NZ_QKWH01000001.1"/>
</dbReference>
<dbReference type="AlphaFoldDB" id="A0A2W5WVD5"/>
<name>A0A2W5WVD5_9MICO</name>
<proteinExistence type="predicted"/>
<sequence>MSADVMQRLAEMQARADAATDGPWHRDRTALGACYLISVRAPGLTVADGLRKPDAEFIAHARADVPALLAFAREVLALADDKQRHRFEPGYVDRDDIHALAATYLGGEA</sequence>
<keyword evidence="2" id="KW-1185">Reference proteome</keyword>